<evidence type="ECO:0000313" key="1">
    <source>
        <dbReference type="EMBL" id="EGH36027.1"/>
    </source>
</evidence>
<dbReference type="InterPro" id="IPR023213">
    <property type="entry name" value="CAT-like_dom_sf"/>
</dbReference>
<reference evidence="1 2" key="1">
    <citation type="journal article" date="2011" name="PLoS Pathog.">
        <title>Dynamic evolution of pathogenicity revealed by sequencing and comparative genomics of 19 Pseudomonas syringae isolates.</title>
        <authorList>
            <person name="Baltrus D.A."/>
            <person name="Nishimura M.T."/>
            <person name="Romanchuk A."/>
            <person name="Chang J.H."/>
            <person name="Mukhtar M.S."/>
            <person name="Cherkis K."/>
            <person name="Roach J."/>
            <person name="Grant S.R."/>
            <person name="Jones C.D."/>
            <person name="Dangl J.L."/>
        </authorList>
    </citation>
    <scope>NUCLEOTIDE SEQUENCE [LARGE SCALE GENOMIC DNA]</scope>
    <source>
        <strain evidence="2">M301072PT</strain>
    </source>
</reference>
<dbReference type="EMBL" id="AEAH01004342">
    <property type="protein sequence ID" value="EGH36027.1"/>
    <property type="molecule type" value="Genomic_DNA"/>
</dbReference>
<sequence length="36" mass="4280">DPYVLKSVFAFEDQNRLDAFSQAFQQLIPRHDILRT</sequence>
<organism evidence="1 2">
    <name type="scientific">Pseudomonas syringae pv. japonica str. M301072</name>
    <dbReference type="NCBI Taxonomy" id="629262"/>
    <lineage>
        <taxon>Bacteria</taxon>
        <taxon>Pseudomonadati</taxon>
        <taxon>Pseudomonadota</taxon>
        <taxon>Gammaproteobacteria</taxon>
        <taxon>Pseudomonadales</taxon>
        <taxon>Pseudomonadaceae</taxon>
        <taxon>Pseudomonas</taxon>
        <taxon>Pseudomonas syringae</taxon>
    </lineage>
</organism>
<evidence type="ECO:0000313" key="2">
    <source>
        <dbReference type="Proteomes" id="UP000004471"/>
    </source>
</evidence>
<protein>
    <recommendedName>
        <fullName evidence="3">Amino acid adenylation</fullName>
    </recommendedName>
</protein>
<comment type="caution">
    <text evidence="1">The sequence shown here is derived from an EMBL/GenBank/DDBJ whole genome shotgun (WGS) entry which is preliminary data.</text>
</comment>
<feature type="non-terminal residue" evidence="1">
    <location>
        <position position="36"/>
    </location>
</feature>
<dbReference type="HOGENOM" id="CLU_212380_0_0_6"/>
<evidence type="ECO:0008006" key="3">
    <source>
        <dbReference type="Google" id="ProtNLM"/>
    </source>
</evidence>
<proteinExistence type="predicted"/>
<feature type="non-terminal residue" evidence="1">
    <location>
        <position position="1"/>
    </location>
</feature>
<dbReference type="Proteomes" id="UP000004471">
    <property type="component" value="Unassembled WGS sequence"/>
</dbReference>
<accession>F3G0N5</accession>
<dbReference type="SUPFAM" id="SSF52777">
    <property type="entry name" value="CoA-dependent acyltransferases"/>
    <property type="match status" value="1"/>
</dbReference>
<dbReference type="Gene3D" id="3.30.559.10">
    <property type="entry name" value="Chloramphenicol acetyltransferase-like domain"/>
    <property type="match status" value="1"/>
</dbReference>
<dbReference type="AlphaFoldDB" id="F3G0N5"/>
<gene>
    <name evidence="1" type="ORF">PSYJA_46021</name>
</gene>
<name>F3G0N5_PSESX</name>